<evidence type="ECO:0000256" key="1">
    <source>
        <dbReference type="SAM" id="Phobius"/>
    </source>
</evidence>
<keyword evidence="1" id="KW-1133">Transmembrane helix</keyword>
<proteinExistence type="predicted"/>
<keyword evidence="3" id="KW-1185">Reference proteome</keyword>
<keyword evidence="1" id="KW-0812">Transmembrane</keyword>
<dbReference type="RefSeq" id="WP_260585375.1">
    <property type="nucleotide sequence ID" value="NZ_JAOSLC020000003.1"/>
</dbReference>
<evidence type="ECO:0000313" key="2">
    <source>
        <dbReference type="EMBL" id="MDD7913785.1"/>
    </source>
</evidence>
<reference evidence="2" key="1">
    <citation type="submission" date="2023-02" db="EMBL/GenBank/DDBJ databases">
        <title>Polaribacter ponticola sp. nov., isolated from seawater.</title>
        <authorList>
            <person name="Baek J.H."/>
            <person name="Kim J.M."/>
            <person name="Choi D.G."/>
            <person name="Jeon C.O."/>
        </authorList>
    </citation>
    <scope>NUCLEOTIDE SEQUENCE</scope>
    <source>
        <strain evidence="2">MSW5</strain>
    </source>
</reference>
<comment type="caution">
    <text evidence="2">The sequence shown here is derived from an EMBL/GenBank/DDBJ whole genome shotgun (WGS) entry which is preliminary data.</text>
</comment>
<protein>
    <submittedName>
        <fullName evidence="2">Uncharacterized protein</fullName>
    </submittedName>
</protein>
<dbReference type="Proteomes" id="UP001151478">
    <property type="component" value="Unassembled WGS sequence"/>
</dbReference>
<gene>
    <name evidence="2" type="ORF">N5A56_004855</name>
</gene>
<dbReference type="EMBL" id="JAOSLC020000003">
    <property type="protein sequence ID" value="MDD7913785.1"/>
    <property type="molecule type" value="Genomic_DNA"/>
</dbReference>
<keyword evidence="1" id="KW-0472">Membrane</keyword>
<accession>A0ABT5S873</accession>
<feature type="transmembrane region" description="Helical" evidence="1">
    <location>
        <begin position="20"/>
        <end position="40"/>
    </location>
</feature>
<name>A0ABT5S873_9FLAO</name>
<sequence length="153" mass="17664">MTISKKLYNIAPQISIFLNLKNYIPILLFLFLTGASNIYGNTLPVSGVDNFYEQIQNDENDVQVSSENVFIKTSKEKEDNTLFIELLKYEEVETNEEPSKHQLTSFYGYIVAMFSSEPLSAMSKELQKDVIRYVSHFDSTSTRLHVKFQVFII</sequence>
<evidence type="ECO:0000313" key="3">
    <source>
        <dbReference type="Proteomes" id="UP001151478"/>
    </source>
</evidence>
<organism evidence="2 3">
    <name type="scientific">Polaribacter ponticola</name>
    <dbReference type="NCBI Taxonomy" id="2978475"/>
    <lineage>
        <taxon>Bacteria</taxon>
        <taxon>Pseudomonadati</taxon>
        <taxon>Bacteroidota</taxon>
        <taxon>Flavobacteriia</taxon>
        <taxon>Flavobacteriales</taxon>
        <taxon>Flavobacteriaceae</taxon>
    </lineage>
</organism>